<proteinExistence type="predicted"/>
<feature type="transmembrane region" description="Helical" evidence="6">
    <location>
        <begin position="435"/>
        <end position="454"/>
    </location>
</feature>
<keyword evidence="2" id="KW-1003">Cell membrane</keyword>
<evidence type="ECO:0000256" key="6">
    <source>
        <dbReference type="SAM" id="Phobius"/>
    </source>
</evidence>
<feature type="transmembrane region" description="Helical" evidence="6">
    <location>
        <begin position="192"/>
        <end position="215"/>
    </location>
</feature>
<dbReference type="PRINTS" id="PR01437">
    <property type="entry name" value="NUOXDRDTASE4"/>
</dbReference>
<dbReference type="EMBL" id="DTBD01000015">
    <property type="protein sequence ID" value="HGQ64033.1"/>
    <property type="molecule type" value="Genomic_DNA"/>
</dbReference>
<accession>A0A7C4JKI3</accession>
<feature type="transmembrane region" description="Helical" evidence="6">
    <location>
        <begin position="362"/>
        <end position="382"/>
    </location>
</feature>
<dbReference type="InterPro" id="IPR001750">
    <property type="entry name" value="ND/Mrp_TM"/>
</dbReference>
<feature type="transmembrane region" description="Helical" evidence="6">
    <location>
        <begin position="61"/>
        <end position="80"/>
    </location>
</feature>
<dbReference type="AlphaFoldDB" id="A0A7C4JKI3"/>
<reference evidence="9" key="1">
    <citation type="journal article" date="2020" name="mSystems">
        <title>Genome- and Community-Level Interaction Insights into Carbon Utilization and Element Cycling Functions of Hydrothermarchaeota in Hydrothermal Sediment.</title>
        <authorList>
            <person name="Zhou Z."/>
            <person name="Liu Y."/>
            <person name="Xu W."/>
            <person name="Pan J."/>
            <person name="Luo Z.H."/>
            <person name="Li M."/>
        </authorList>
    </citation>
    <scope>NUCLEOTIDE SEQUENCE [LARGE SCALE GENOMIC DNA]</scope>
    <source>
        <strain evidence="9">SpSt-637</strain>
        <strain evidence="8">SpSt-667</strain>
    </source>
</reference>
<dbReference type="Pfam" id="PF00361">
    <property type="entry name" value="Proton_antipo_M"/>
    <property type="match status" value="1"/>
</dbReference>
<feature type="transmembrane region" description="Helical" evidence="6">
    <location>
        <begin position="100"/>
        <end position="121"/>
    </location>
</feature>
<evidence type="ECO:0000256" key="5">
    <source>
        <dbReference type="ARBA" id="ARBA00023136"/>
    </source>
</evidence>
<feature type="transmembrane region" description="Helical" evidence="6">
    <location>
        <begin position="306"/>
        <end position="327"/>
    </location>
</feature>
<evidence type="ECO:0000313" key="8">
    <source>
        <dbReference type="EMBL" id="HGQ36354.1"/>
    </source>
</evidence>
<feature type="transmembrane region" description="Helical" evidence="6">
    <location>
        <begin position="514"/>
        <end position="534"/>
    </location>
</feature>
<feature type="transmembrane region" description="Helical" evidence="6">
    <location>
        <begin position="474"/>
        <end position="493"/>
    </location>
</feature>
<feature type="transmembrane region" description="Helical" evidence="6">
    <location>
        <begin position="159"/>
        <end position="180"/>
    </location>
</feature>
<comment type="subcellular location">
    <subcellularLocation>
        <location evidence="1">Cell membrane</location>
        <topology evidence="1">Multi-pass membrane protein</topology>
    </subcellularLocation>
</comment>
<sequence length="577" mass="63607">MHTKKLHLFLINMLEKYSIEVFGMIPIIAYEVGLIPMTYALGSIGIPLIRIFTKKGRIYALYNMIIAILACIFSIKTFIYVNEHGVVVYPFGGWPPPIGIVYVVDFLNAVYGLLATTLFLFISIYNTWYYNFVSDFSWLSTLLLLNMAGVTGCVYTGDIFNFFVMLEVLAISSYGLVAFFKRRKWALEASLSYAFIGALTTSFFFFGVALLYAGYGTLNIADIAAKAHRLNTTTLSIWSDVCTDSQCFGNIIAASATAIAFMLWTLTFEAGIFPNNYWLPSAYTEAPTPASSIFAGIVDKVGTYGILRIFITMFTPYGSILMVKLLGIPFRDLILYMLSVLGLVTGFLGAIIMAVQKDIKRLLSYSTMSHIGLILMTMACLASDNVEVFALALTGIIFHSITHALAESMLFLGLGSLATIVNNRRIDSIQGYGRIYPMLSTAIAIGALSLLGVAPLGGFFSKYTLFLALSSANLWHYAILIIVISGISAIGYFKIIYSLFVQRFKEIKRASTSVVSFTCILIALALIIIGVIYAQGRLFDLLYEGCSKVSSLEGLKEYIYTVDHSARFLSTSLGELP</sequence>
<feature type="transmembrane region" description="Helical" evidence="6">
    <location>
        <begin position="388"/>
        <end position="414"/>
    </location>
</feature>
<evidence type="ECO:0000256" key="4">
    <source>
        <dbReference type="ARBA" id="ARBA00022989"/>
    </source>
</evidence>
<evidence type="ECO:0000259" key="7">
    <source>
        <dbReference type="Pfam" id="PF00361"/>
    </source>
</evidence>
<comment type="caution">
    <text evidence="9">The sequence shown here is derived from an EMBL/GenBank/DDBJ whole genome shotgun (WGS) entry which is preliminary data.</text>
</comment>
<feature type="transmembrane region" description="Helical" evidence="6">
    <location>
        <begin position="333"/>
        <end position="355"/>
    </location>
</feature>
<evidence type="ECO:0000313" key="9">
    <source>
        <dbReference type="EMBL" id="HGQ64033.1"/>
    </source>
</evidence>
<evidence type="ECO:0000256" key="3">
    <source>
        <dbReference type="ARBA" id="ARBA00022692"/>
    </source>
</evidence>
<name>A0A7C4JKI3_9CREN</name>
<organism evidence="9">
    <name type="scientific">Ignisphaera aggregans</name>
    <dbReference type="NCBI Taxonomy" id="334771"/>
    <lineage>
        <taxon>Archaea</taxon>
        <taxon>Thermoproteota</taxon>
        <taxon>Thermoprotei</taxon>
        <taxon>Desulfurococcales</taxon>
        <taxon>Desulfurococcaceae</taxon>
        <taxon>Ignisphaera</taxon>
    </lineage>
</organism>
<dbReference type="GO" id="GO:0005886">
    <property type="term" value="C:plasma membrane"/>
    <property type="evidence" value="ECO:0007669"/>
    <property type="project" value="UniProtKB-SubCell"/>
</dbReference>
<feature type="transmembrane region" description="Helical" evidence="6">
    <location>
        <begin position="27"/>
        <end position="49"/>
    </location>
</feature>
<dbReference type="GO" id="GO:0008137">
    <property type="term" value="F:NADH dehydrogenase (ubiquinone) activity"/>
    <property type="evidence" value="ECO:0007669"/>
    <property type="project" value="InterPro"/>
</dbReference>
<dbReference type="InterPro" id="IPR050586">
    <property type="entry name" value="CPA3_Na-H_Antiporter_D"/>
</dbReference>
<feature type="transmembrane region" description="Helical" evidence="6">
    <location>
        <begin position="128"/>
        <end position="147"/>
    </location>
</feature>
<dbReference type="GO" id="GO:0042773">
    <property type="term" value="P:ATP synthesis coupled electron transport"/>
    <property type="evidence" value="ECO:0007669"/>
    <property type="project" value="InterPro"/>
</dbReference>
<evidence type="ECO:0000256" key="2">
    <source>
        <dbReference type="ARBA" id="ARBA00022475"/>
    </source>
</evidence>
<gene>
    <name evidence="9" type="ORF">ENU08_02160</name>
    <name evidence="8" type="ORF">ENU41_06735</name>
</gene>
<feature type="transmembrane region" description="Helical" evidence="6">
    <location>
        <begin position="248"/>
        <end position="268"/>
    </location>
</feature>
<dbReference type="InterPro" id="IPR003918">
    <property type="entry name" value="NADH_UbQ_OxRdtase"/>
</dbReference>
<keyword evidence="4 6" id="KW-1133">Transmembrane helix</keyword>
<dbReference type="PANTHER" id="PTHR42703">
    <property type="entry name" value="NADH DEHYDROGENASE"/>
    <property type="match status" value="1"/>
</dbReference>
<keyword evidence="3 6" id="KW-0812">Transmembrane</keyword>
<dbReference type="PANTHER" id="PTHR42703:SF1">
    <property type="entry name" value="NA(+)_H(+) ANTIPORTER SUBUNIT D1"/>
    <property type="match status" value="1"/>
</dbReference>
<feature type="domain" description="NADH:quinone oxidoreductase/Mrp antiporter transmembrane" evidence="7">
    <location>
        <begin position="157"/>
        <end position="487"/>
    </location>
</feature>
<dbReference type="EMBL" id="DTCK01000041">
    <property type="protein sequence ID" value="HGQ36354.1"/>
    <property type="molecule type" value="Genomic_DNA"/>
</dbReference>
<keyword evidence="5 6" id="KW-0472">Membrane</keyword>
<protein>
    <recommendedName>
        <fullName evidence="7">NADH:quinone oxidoreductase/Mrp antiporter transmembrane domain-containing protein</fullName>
    </recommendedName>
</protein>
<evidence type="ECO:0000256" key="1">
    <source>
        <dbReference type="ARBA" id="ARBA00004651"/>
    </source>
</evidence>